<dbReference type="Proteomes" id="UP000554482">
    <property type="component" value="Unassembled WGS sequence"/>
</dbReference>
<comment type="caution">
    <text evidence="1">The sequence shown here is derived from an EMBL/GenBank/DDBJ whole genome shotgun (WGS) entry which is preliminary data.</text>
</comment>
<dbReference type="AlphaFoldDB" id="A0A7J6XBG8"/>
<keyword evidence="2" id="KW-1185">Reference proteome</keyword>
<reference evidence="1 2" key="1">
    <citation type="submission" date="2020-06" db="EMBL/GenBank/DDBJ databases">
        <title>Transcriptomic and genomic resources for Thalictrum thalictroides and T. hernandezii: Facilitating candidate gene discovery in an emerging model plant lineage.</title>
        <authorList>
            <person name="Arias T."/>
            <person name="Riano-Pachon D.M."/>
            <person name="Di Stilio V.S."/>
        </authorList>
    </citation>
    <scope>NUCLEOTIDE SEQUENCE [LARGE SCALE GENOMIC DNA]</scope>
    <source>
        <strain evidence="2">cv. WT478/WT964</strain>
        <tissue evidence="1">Leaves</tissue>
    </source>
</reference>
<dbReference type="EMBL" id="JABWDY010003728">
    <property type="protein sequence ID" value="KAF5205712.1"/>
    <property type="molecule type" value="Genomic_DNA"/>
</dbReference>
<gene>
    <name evidence="1" type="ORF">FRX31_004701</name>
</gene>
<organism evidence="1 2">
    <name type="scientific">Thalictrum thalictroides</name>
    <name type="common">Rue-anemone</name>
    <name type="synonym">Anemone thalictroides</name>
    <dbReference type="NCBI Taxonomy" id="46969"/>
    <lineage>
        <taxon>Eukaryota</taxon>
        <taxon>Viridiplantae</taxon>
        <taxon>Streptophyta</taxon>
        <taxon>Embryophyta</taxon>
        <taxon>Tracheophyta</taxon>
        <taxon>Spermatophyta</taxon>
        <taxon>Magnoliopsida</taxon>
        <taxon>Ranunculales</taxon>
        <taxon>Ranunculaceae</taxon>
        <taxon>Thalictroideae</taxon>
        <taxon>Thalictrum</taxon>
    </lineage>
</organism>
<sequence>MSDVVLMLQKKIPVDPPPYPFHFRQSLDSSVLPVIPEVIPKVSLEVSPTIDERQSLDSSVLPPTPEVIPEVRLEVSPIIDERQLIKAGIVNPPMLPPPRELLLEVHSKGSVTVDDSLLVKTGGSSSYISRKVGKIFGNEKGLSKLFRSKQTGSEGSVFFFDQNLQTGSEGSVFFFDQNLQFELKDLLRATAEALGSGDFGRTYKQ</sequence>
<protein>
    <submittedName>
        <fullName evidence="1">Uncharacterized protein</fullName>
    </submittedName>
</protein>
<feature type="non-terminal residue" evidence="1">
    <location>
        <position position="1"/>
    </location>
</feature>
<evidence type="ECO:0000313" key="2">
    <source>
        <dbReference type="Proteomes" id="UP000554482"/>
    </source>
</evidence>
<name>A0A7J6XBG8_THATH</name>
<proteinExistence type="predicted"/>
<evidence type="ECO:0000313" key="1">
    <source>
        <dbReference type="EMBL" id="KAF5205712.1"/>
    </source>
</evidence>
<accession>A0A7J6XBG8</accession>